<dbReference type="PANTHER" id="PTHR36837:SF2">
    <property type="entry name" value="POLY(3-HYDROXYALKANOATE) POLYMERASE SUBUNIT PHAC"/>
    <property type="match status" value="1"/>
</dbReference>
<evidence type="ECO:0000313" key="3">
    <source>
        <dbReference type="Proteomes" id="UP000270342"/>
    </source>
</evidence>
<reference evidence="2 3" key="1">
    <citation type="submission" date="2018-10" db="EMBL/GenBank/DDBJ databases">
        <title>Robbsia sp. DHC34, isolated from soil.</title>
        <authorList>
            <person name="Gao Z.-H."/>
            <person name="Qiu L.-H."/>
        </authorList>
    </citation>
    <scope>NUCLEOTIDE SEQUENCE [LARGE SCALE GENOMIC DNA]</scope>
    <source>
        <strain evidence="2 3">DHC34</strain>
    </source>
</reference>
<keyword evidence="3" id="KW-1185">Reference proteome</keyword>
<evidence type="ECO:0000256" key="1">
    <source>
        <dbReference type="SAM" id="MobiDB-lite"/>
    </source>
</evidence>
<dbReference type="OrthoDB" id="7231451at2"/>
<dbReference type="EMBL" id="RBZU01000010">
    <property type="protein sequence ID" value="RKP49761.1"/>
    <property type="molecule type" value="Genomic_DNA"/>
</dbReference>
<dbReference type="Gene3D" id="3.40.50.1820">
    <property type="entry name" value="alpha/beta hydrolase"/>
    <property type="match status" value="1"/>
</dbReference>
<accession>A0A494XJ72</accession>
<dbReference type="InterPro" id="IPR051321">
    <property type="entry name" value="PHA/PHB_synthase"/>
</dbReference>
<organism evidence="2 3">
    <name type="scientific">Pararobbsia silviterrae</name>
    <dbReference type="NCBI Taxonomy" id="1792498"/>
    <lineage>
        <taxon>Bacteria</taxon>
        <taxon>Pseudomonadati</taxon>
        <taxon>Pseudomonadota</taxon>
        <taxon>Betaproteobacteria</taxon>
        <taxon>Burkholderiales</taxon>
        <taxon>Burkholderiaceae</taxon>
        <taxon>Pararobbsia</taxon>
    </lineage>
</organism>
<feature type="compositionally biased region" description="Polar residues" evidence="1">
    <location>
        <begin position="1"/>
        <end position="12"/>
    </location>
</feature>
<evidence type="ECO:0000313" key="2">
    <source>
        <dbReference type="EMBL" id="RKP49761.1"/>
    </source>
</evidence>
<feature type="region of interest" description="Disordered" evidence="1">
    <location>
        <begin position="1"/>
        <end position="44"/>
    </location>
</feature>
<sequence length="796" mass="87127">MQASGPSVSAFANPTPEAPASTHAPLTADPATTATWPTPAALGTLPEWPSSHALPALTPWGEALQTWGGAAAAYAIDAWQRRVLYADVMRERGNQYREHLAERVPNVLDFEVELVLDGRTLPRPVNYGLVRIVAPADLPVDPAPTNDPGRLRPFVVFDPRAGHGPGIGGFKRDSEIGAALRAGHPCYFVGFLPDPVPGQTVEDVMRAEAAFMEKVIELHPASPARPAVIGNCQAGWQVLMTAAMRPDLFGPIIVAGAPVSYWAGWRGMNPMRYTGGLLGGTWLTALTSDLGDGRFDGAWLVQNFENLNPANTLWQKQYTLYANVDTEAPRYLGFEKYWGGHVYLNGVEMQYIADNLFVGNKLTSNALVLSDGTRLDLRKIVSPIVVFCSYGDNITPPPQALGWITDLYADDDAILDSDRTIVYATHDSIGHLGIFVSSSTGRKEHREFVSNIDLIDMLPAGLYEAHIGPKTEATEHAELVQGDHVLSITRRGIDDVRAIVSPDPESDRRFATAARVSALNLALYRGFVQPWVRAFTTPWSASAASLVHPLRVQYETWSDLNPVARGVAQLAEQVREKRMRVDDDNPFVSLEHAMSDAIVNALDAYRDARDAAYESTFEFIYGQPWLQALAGTAAPSHAAPDTGAAARAASVRHDDRVLHAEMTQGGLAHACVRAMLFIRRERGETDERRFNLARELLAEISDRGILSFKSIVREQAALLRLDADAAIAALPRLLENEPHDAIRHVARSIDRLGTTLELDAHERADLARVLEIFETAAKRKPKAVKRADEEKDADAS</sequence>
<protein>
    <submittedName>
        <fullName evidence="2">DUF3141 domain-containing protein</fullName>
    </submittedName>
</protein>
<dbReference type="RefSeq" id="WP_121088917.1">
    <property type="nucleotide sequence ID" value="NZ_RBZU01000010.1"/>
</dbReference>
<comment type="caution">
    <text evidence="2">The sequence shown here is derived from an EMBL/GenBank/DDBJ whole genome shotgun (WGS) entry which is preliminary data.</text>
</comment>
<gene>
    <name evidence="2" type="ORF">D7S86_20065</name>
</gene>
<dbReference type="InterPro" id="IPR029058">
    <property type="entry name" value="AB_hydrolase_fold"/>
</dbReference>
<dbReference type="PANTHER" id="PTHR36837">
    <property type="entry name" value="POLY(3-HYDROXYALKANOATE) POLYMERASE SUBUNIT PHAC"/>
    <property type="match status" value="1"/>
</dbReference>
<dbReference type="SUPFAM" id="SSF53474">
    <property type="entry name" value="alpha/beta-Hydrolases"/>
    <property type="match status" value="1"/>
</dbReference>
<dbReference type="Pfam" id="PF11339">
    <property type="entry name" value="DUF3141"/>
    <property type="match status" value="1"/>
</dbReference>
<dbReference type="Proteomes" id="UP000270342">
    <property type="component" value="Unassembled WGS sequence"/>
</dbReference>
<dbReference type="InterPro" id="IPR024501">
    <property type="entry name" value="DUF3141"/>
</dbReference>
<dbReference type="AlphaFoldDB" id="A0A494XJ72"/>
<proteinExistence type="predicted"/>
<name>A0A494XJ72_9BURK</name>
<feature type="compositionally biased region" description="Low complexity" evidence="1">
    <location>
        <begin position="24"/>
        <end position="44"/>
    </location>
</feature>